<proteinExistence type="predicted"/>
<dbReference type="Proteomes" id="UP001451303">
    <property type="component" value="Unassembled WGS sequence"/>
</dbReference>
<comment type="caution">
    <text evidence="3">The sequence shown here is derived from an EMBL/GenBank/DDBJ whole genome shotgun (WGS) entry which is preliminary data.</text>
</comment>
<sequence>MSRGPFISATLKPSSFSQKPRHDPHDVPLSKKRKRDAQEPLQDRAVAGTLEWRSTEPKSAVEIHCRHNKLSAPAREKHLPSQPWFFLVEGVCQEGVSEGLLCHLPTNKPAPWAHAFWRSGALDMAKGGPTGHMGTSKCDDGALGREMKRSAITGSSALLSLALYYFHPVCIWIFLFGPLTCLSRNFSGSVAPTCSYGSSVPP</sequence>
<keyword evidence="2" id="KW-0812">Transmembrane</keyword>
<feature type="compositionally biased region" description="Basic and acidic residues" evidence="1">
    <location>
        <begin position="20"/>
        <end position="29"/>
    </location>
</feature>
<evidence type="ECO:0000256" key="2">
    <source>
        <dbReference type="SAM" id="Phobius"/>
    </source>
</evidence>
<keyword evidence="2" id="KW-1133">Transmembrane helix</keyword>
<organism evidence="3 4">
    <name type="scientific">Neurospora intermedia</name>
    <dbReference type="NCBI Taxonomy" id="5142"/>
    <lineage>
        <taxon>Eukaryota</taxon>
        <taxon>Fungi</taxon>
        <taxon>Dikarya</taxon>
        <taxon>Ascomycota</taxon>
        <taxon>Pezizomycotina</taxon>
        <taxon>Sordariomycetes</taxon>
        <taxon>Sordariomycetidae</taxon>
        <taxon>Sordariales</taxon>
        <taxon>Sordariaceae</taxon>
        <taxon>Neurospora</taxon>
    </lineage>
</organism>
<evidence type="ECO:0000256" key="1">
    <source>
        <dbReference type="SAM" id="MobiDB-lite"/>
    </source>
</evidence>
<feature type="transmembrane region" description="Helical" evidence="2">
    <location>
        <begin position="157"/>
        <end position="177"/>
    </location>
</feature>
<dbReference type="EMBL" id="JAVLET010000001">
    <property type="protein sequence ID" value="KAL0474836.1"/>
    <property type="molecule type" value="Genomic_DNA"/>
</dbReference>
<feature type="region of interest" description="Disordered" evidence="1">
    <location>
        <begin position="1"/>
        <end position="53"/>
    </location>
</feature>
<protein>
    <submittedName>
        <fullName evidence="3">Uncharacterized protein</fullName>
    </submittedName>
</protein>
<keyword evidence="2" id="KW-0472">Membrane</keyword>
<reference evidence="3 4" key="1">
    <citation type="submission" date="2023-09" db="EMBL/GenBank/DDBJ databases">
        <title>Multi-omics analysis of a traditional fermented food reveals byproduct-associated fungal strains for waste-to-food upcycling.</title>
        <authorList>
            <consortium name="Lawrence Berkeley National Laboratory"/>
            <person name="Rekdal V.M."/>
            <person name="Villalobos-Escobedo J.M."/>
            <person name="Rodriguez-Valeron N."/>
            <person name="Garcia M.O."/>
            <person name="Vasquez D.P."/>
            <person name="Damayanti I."/>
            <person name="Sorensen P.M."/>
            <person name="Baidoo E.E."/>
            <person name="De Carvalho A.C."/>
            <person name="Riley R."/>
            <person name="Lipzen A."/>
            <person name="He G."/>
            <person name="Yan M."/>
            <person name="Haridas S."/>
            <person name="Daum C."/>
            <person name="Yoshinaga Y."/>
            <person name="Ng V."/>
            <person name="Grigoriev I.V."/>
            <person name="Munk R."/>
            <person name="Nuraida L."/>
            <person name="Wijaya C.H."/>
            <person name="Morales P.-C."/>
            <person name="Keasling J.D."/>
        </authorList>
    </citation>
    <scope>NUCLEOTIDE SEQUENCE [LARGE SCALE GENOMIC DNA]</scope>
    <source>
        <strain evidence="3 4">FGSC 2613</strain>
    </source>
</reference>
<accession>A0ABR3DQB5</accession>
<gene>
    <name evidence="3" type="ORF">QR685DRAFT_24472</name>
</gene>
<evidence type="ECO:0000313" key="4">
    <source>
        <dbReference type="Proteomes" id="UP001451303"/>
    </source>
</evidence>
<keyword evidence="4" id="KW-1185">Reference proteome</keyword>
<name>A0ABR3DQB5_NEUIN</name>
<evidence type="ECO:0000313" key="3">
    <source>
        <dbReference type="EMBL" id="KAL0474836.1"/>
    </source>
</evidence>